<evidence type="ECO:0000313" key="2">
    <source>
        <dbReference type="Proteomes" id="UP001652627"/>
    </source>
</evidence>
<sequence length="111" mass="12436">MATLPAADRRAFALKINRHSSAEIRKQFTLQPGFAQFCQRSLSTPGFSTLHLPSFYDAVDPVDFEGFLMTQLSNLDSELAHELGDFPEDDLDIVFTPKECRTLQPSMPEDG</sequence>
<reference evidence="3" key="1">
    <citation type="submission" date="2025-08" db="UniProtKB">
        <authorList>
            <consortium name="RefSeq"/>
        </authorList>
    </citation>
    <scope>IDENTIFICATION</scope>
    <source>
        <tissue evidence="3">Blood</tissue>
    </source>
</reference>
<dbReference type="GeneID" id="136995354"/>
<dbReference type="Proteomes" id="UP001652627">
    <property type="component" value="Chromosome Z"/>
</dbReference>
<dbReference type="Pfam" id="PF11878">
    <property type="entry name" value="DOCK_C-D_N"/>
    <property type="match status" value="1"/>
</dbReference>
<dbReference type="RefSeq" id="XP_067172067.1">
    <property type="nucleotide sequence ID" value="XM_067315966.1"/>
</dbReference>
<evidence type="ECO:0000313" key="3">
    <source>
        <dbReference type="RefSeq" id="XP_067172067.1"/>
    </source>
</evidence>
<accession>A0ABM4G4D9</accession>
<gene>
    <name evidence="3" type="primary">LOC136995354</name>
</gene>
<organism evidence="2 3">
    <name type="scientific">Apteryx mantelli</name>
    <name type="common">North Island brown kiwi</name>
    <dbReference type="NCBI Taxonomy" id="2696672"/>
    <lineage>
        <taxon>Eukaryota</taxon>
        <taxon>Metazoa</taxon>
        <taxon>Chordata</taxon>
        <taxon>Craniata</taxon>
        <taxon>Vertebrata</taxon>
        <taxon>Euteleostomi</taxon>
        <taxon>Archelosauria</taxon>
        <taxon>Archosauria</taxon>
        <taxon>Dinosauria</taxon>
        <taxon>Saurischia</taxon>
        <taxon>Theropoda</taxon>
        <taxon>Coelurosauria</taxon>
        <taxon>Aves</taxon>
        <taxon>Palaeognathae</taxon>
        <taxon>Apterygiformes</taxon>
        <taxon>Apterygidae</taxon>
        <taxon>Apteryx</taxon>
    </lineage>
</organism>
<evidence type="ECO:0000259" key="1">
    <source>
        <dbReference type="Pfam" id="PF11878"/>
    </source>
</evidence>
<name>A0ABM4G4D9_9AVES</name>
<dbReference type="InterPro" id="IPR021816">
    <property type="entry name" value="DOCK_C/D_N"/>
</dbReference>
<feature type="domain" description="Dedicator of cytokinesis C/D N-terminal" evidence="1">
    <location>
        <begin position="57"/>
        <end position="110"/>
    </location>
</feature>
<protein>
    <submittedName>
        <fullName evidence="3">Dedicator of cytokinesis protein 8-like</fullName>
    </submittedName>
</protein>
<keyword evidence="2" id="KW-1185">Reference proteome</keyword>
<proteinExistence type="predicted"/>